<evidence type="ECO:0000259" key="1">
    <source>
        <dbReference type="PROSITE" id="PS51186"/>
    </source>
</evidence>
<evidence type="ECO:0000313" key="3">
    <source>
        <dbReference type="Proteomes" id="UP000028701"/>
    </source>
</evidence>
<name>A0A081CQI2_9HYPH</name>
<dbReference type="CDD" id="cd04301">
    <property type="entry name" value="NAT_SF"/>
    <property type="match status" value="1"/>
</dbReference>
<dbReference type="InterPro" id="IPR016181">
    <property type="entry name" value="Acyl_CoA_acyltransferase"/>
</dbReference>
<sequence length="169" mass="18892">MHFRPARSEDASSLAAISLEVWIGTYLRKGVNAFFADYALNEFTGAKFEAILTSGSESIIVSENEDGIDGFIRVSFDSQAPTPERWATEIRTLYVQPRHHGKKLGAGLLNEAIGLCRARSISEVWLTVNSENNSAIEFYKAQSFCIVGQTHFRIADQAYLNEVMKRKIV</sequence>
<feature type="domain" description="N-acetyltransferase" evidence="1">
    <location>
        <begin position="1"/>
        <end position="169"/>
    </location>
</feature>
<dbReference type="eggNOG" id="COG0456">
    <property type="taxonomic scope" value="Bacteria"/>
</dbReference>
<dbReference type="Gene3D" id="3.40.630.30">
    <property type="match status" value="1"/>
</dbReference>
<evidence type="ECO:0000313" key="2">
    <source>
        <dbReference type="EMBL" id="GAK68928.1"/>
    </source>
</evidence>
<reference evidence="2 3" key="1">
    <citation type="submission" date="2014-08" db="EMBL/GenBank/DDBJ databases">
        <title>Whole genome shotgun sequence of Rhizobium rubi NBRC 13261.</title>
        <authorList>
            <person name="Katano-Makiyama Y."/>
            <person name="Hosoyama A."/>
            <person name="Hashimoto M."/>
            <person name="Hosoyama Y."/>
            <person name="Noguchi M."/>
            <person name="Tsuchikane K."/>
            <person name="Uohara A."/>
            <person name="Ohji S."/>
            <person name="Ichikawa N."/>
            <person name="Kimura A."/>
            <person name="Yamazoe A."/>
            <person name="Fujita N."/>
        </authorList>
    </citation>
    <scope>NUCLEOTIDE SEQUENCE [LARGE SCALE GENOMIC DNA]</scope>
    <source>
        <strain evidence="2 3">NBRC 13261</strain>
    </source>
</reference>
<dbReference type="Pfam" id="PF00583">
    <property type="entry name" value="Acetyltransf_1"/>
    <property type="match status" value="1"/>
</dbReference>
<dbReference type="Proteomes" id="UP000028701">
    <property type="component" value="Unassembled WGS sequence"/>
</dbReference>
<dbReference type="PANTHER" id="PTHR43072">
    <property type="entry name" value="N-ACETYLTRANSFERASE"/>
    <property type="match status" value="1"/>
</dbReference>
<dbReference type="SUPFAM" id="SSF55729">
    <property type="entry name" value="Acyl-CoA N-acyltransferases (Nat)"/>
    <property type="match status" value="1"/>
</dbReference>
<dbReference type="EMBL" id="BBJU01000003">
    <property type="protein sequence ID" value="GAK68928.1"/>
    <property type="molecule type" value="Genomic_DNA"/>
</dbReference>
<accession>A0A081CQI2</accession>
<dbReference type="InterPro" id="IPR000182">
    <property type="entry name" value="GNAT_dom"/>
</dbReference>
<dbReference type="PROSITE" id="PS51186">
    <property type="entry name" value="GNAT"/>
    <property type="match status" value="1"/>
</dbReference>
<dbReference type="AlphaFoldDB" id="A0A081CQI2"/>
<organism evidence="2 3">
    <name type="scientific">Agrobacterium rubi TR3 = NBRC 13261</name>
    <dbReference type="NCBI Taxonomy" id="1368415"/>
    <lineage>
        <taxon>Bacteria</taxon>
        <taxon>Pseudomonadati</taxon>
        <taxon>Pseudomonadota</taxon>
        <taxon>Alphaproteobacteria</taxon>
        <taxon>Hyphomicrobiales</taxon>
        <taxon>Rhizobiaceae</taxon>
        <taxon>Rhizobium/Agrobacterium group</taxon>
        <taxon>Agrobacterium</taxon>
    </lineage>
</organism>
<proteinExistence type="predicted"/>
<protein>
    <recommendedName>
        <fullName evidence="1">N-acetyltransferase domain-containing protein</fullName>
    </recommendedName>
</protein>
<gene>
    <name evidence="2" type="ORF">RRU01S_03_00960</name>
</gene>
<comment type="caution">
    <text evidence="2">The sequence shown here is derived from an EMBL/GenBank/DDBJ whole genome shotgun (WGS) entry which is preliminary data.</text>
</comment>
<dbReference type="OrthoDB" id="7205533at2"/>
<dbReference type="GO" id="GO:0016747">
    <property type="term" value="F:acyltransferase activity, transferring groups other than amino-acyl groups"/>
    <property type="evidence" value="ECO:0007669"/>
    <property type="project" value="InterPro"/>
</dbReference>
<dbReference type="RefSeq" id="WP_045228527.1">
    <property type="nucleotide sequence ID" value="NZ_BBJU01000003.1"/>
</dbReference>